<protein>
    <recommendedName>
        <fullName evidence="2">LysM domain-containing protein</fullName>
    </recommendedName>
</protein>
<dbReference type="Pfam" id="PF01551">
    <property type="entry name" value="Peptidase_M23"/>
    <property type="match status" value="1"/>
</dbReference>
<dbReference type="Gene3D" id="3.30.457.10">
    <property type="entry name" value="Copper amine oxidase-like, N-terminal domain"/>
    <property type="match status" value="1"/>
</dbReference>
<evidence type="ECO:0000313" key="3">
    <source>
        <dbReference type="EMBL" id="ARU60517.1"/>
    </source>
</evidence>
<dbReference type="InterPro" id="IPR036582">
    <property type="entry name" value="Mao_N_sf"/>
</dbReference>
<dbReference type="Gene3D" id="3.10.350.10">
    <property type="entry name" value="LysM domain"/>
    <property type="match status" value="3"/>
</dbReference>
<sequence length="600" mass="63948">MQQSPFLRERWVQTPYGGELHLYLRSYDFMEEMGAELGAGETRNERLRGSIMQYVQQKYPGSQARAVRVFLGTMLVAAMSLPTVADTSKKSVYAATAIALFVNGKVLAGGQPFMHNDRVMVPLRTIVEGLGASVAWDAAAQRATVTQGSTRIVLTSNSATAVVNGRSVAMDEPAMIVGDSMFVPVRFVSESLQAKVAWDPFRPAVVVSNQPARLHAVASGDTLWKLSQAYKTTATAILQLNGMSDPTLYPGEQLLIPIPATTYVVQSGDTLWKLAQANGVTVDAIRAENGLTSDALTIGQVLTIPQAGVQLPPVQAPPAPTGTTPTTSTPTTTTPTGTTPTGTTPTGTAPTGTTPTGTTPTGTTPTGTTPTTPTTGEYIVVSGDTLWGLATRFNTSVTTLRSLNNLTTDALRVGQRLQVPNYTPAPPPPADSWLGQMEPSLADQLGKPGFVFPFPTQGSYDPFSDTWGDSRAYNPDGTTVRAHEGTDIMAPKGTPVVSVGGGVVTNYGWNELGGWRVTIRLDNSQYSVYYAHLDRYAPGLAKGVRVAPGQLLGYVGSTGYGPSGTEDKFVPHLHFGLYDNAAGFEARNAYFILKYWEARM</sequence>
<dbReference type="AlphaFoldDB" id="A0A1Y0IJ82"/>
<dbReference type="Pfam" id="PF07833">
    <property type="entry name" value="Cu_amine_oxidN1"/>
    <property type="match status" value="1"/>
</dbReference>
<feature type="domain" description="LysM" evidence="2">
    <location>
        <begin position="261"/>
        <end position="304"/>
    </location>
</feature>
<proteinExistence type="predicted"/>
<dbReference type="OrthoDB" id="9810477at2"/>
<feature type="region of interest" description="Disordered" evidence="1">
    <location>
        <begin position="312"/>
        <end position="376"/>
    </location>
</feature>
<dbReference type="EMBL" id="CP021434">
    <property type="protein sequence ID" value="ARU60517.1"/>
    <property type="molecule type" value="Genomic_DNA"/>
</dbReference>
<dbReference type="Proteomes" id="UP000195437">
    <property type="component" value="Chromosome"/>
</dbReference>
<dbReference type="SUPFAM" id="SSF55383">
    <property type="entry name" value="Copper amine oxidase, domain N"/>
    <property type="match status" value="1"/>
</dbReference>
<keyword evidence="4" id="KW-1185">Reference proteome</keyword>
<dbReference type="PROSITE" id="PS51782">
    <property type="entry name" value="LYSM"/>
    <property type="match status" value="3"/>
</dbReference>
<evidence type="ECO:0000259" key="2">
    <source>
        <dbReference type="PROSITE" id="PS51782"/>
    </source>
</evidence>
<dbReference type="SMART" id="SM00257">
    <property type="entry name" value="LysM"/>
    <property type="match status" value="3"/>
</dbReference>
<dbReference type="PANTHER" id="PTHR33734:SF22">
    <property type="entry name" value="MEMBRANE-BOUND LYTIC MUREIN TRANSGLYCOSYLASE D"/>
    <property type="match status" value="1"/>
</dbReference>
<dbReference type="InterPro" id="IPR018392">
    <property type="entry name" value="LysM"/>
</dbReference>
<gene>
    <name evidence="3" type="ORF">CBW65_05070</name>
</gene>
<feature type="domain" description="LysM" evidence="2">
    <location>
        <begin position="376"/>
        <end position="419"/>
    </location>
</feature>
<dbReference type="CDD" id="cd00118">
    <property type="entry name" value="LysM"/>
    <property type="match status" value="3"/>
</dbReference>
<dbReference type="InterPro" id="IPR016047">
    <property type="entry name" value="M23ase_b-sheet_dom"/>
</dbReference>
<dbReference type="InterPro" id="IPR012854">
    <property type="entry name" value="Cu_amine_oxidase-like_N"/>
</dbReference>
<dbReference type="SUPFAM" id="SSF51261">
    <property type="entry name" value="Duplicated hybrid motif"/>
    <property type="match status" value="1"/>
</dbReference>
<name>A0A1Y0IJ82_9BACL</name>
<reference evidence="4" key="1">
    <citation type="submission" date="2017-05" db="EMBL/GenBank/DDBJ databases">
        <authorList>
            <person name="Sung H."/>
        </authorList>
    </citation>
    <scope>NUCLEOTIDE SEQUENCE [LARGE SCALE GENOMIC DNA]</scope>
    <source>
        <strain evidence="4">AR23208</strain>
    </source>
</reference>
<evidence type="ECO:0000313" key="4">
    <source>
        <dbReference type="Proteomes" id="UP000195437"/>
    </source>
</evidence>
<dbReference type="CDD" id="cd12797">
    <property type="entry name" value="M23_peptidase"/>
    <property type="match status" value="1"/>
</dbReference>
<feature type="compositionally biased region" description="Low complexity" evidence="1">
    <location>
        <begin position="321"/>
        <end position="376"/>
    </location>
</feature>
<evidence type="ECO:0000256" key="1">
    <source>
        <dbReference type="SAM" id="MobiDB-lite"/>
    </source>
</evidence>
<dbReference type="Pfam" id="PF01476">
    <property type="entry name" value="LysM"/>
    <property type="match status" value="3"/>
</dbReference>
<accession>A0A1Y0IJ82</accession>
<organism evidence="3 4">
    <name type="scientific">Tumebacillus avium</name>
    <dbReference type="NCBI Taxonomy" id="1903704"/>
    <lineage>
        <taxon>Bacteria</taxon>
        <taxon>Bacillati</taxon>
        <taxon>Bacillota</taxon>
        <taxon>Bacilli</taxon>
        <taxon>Bacillales</taxon>
        <taxon>Alicyclobacillaceae</taxon>
        <taxon>Tumebacillus</taxon>
    </lineage>
</organism>
<dbReference type="InterPro" id="IPR011055">
    <property type="entry name" value="Dup_hybrid_motif"/>
</dbReference>
<dbReference type="InterPro" id="IPR036779">
    <property type="entry name" value="LysM_dom_sf"/>
</dbReference>
<dbReference type="PANTHER" id="PTHR33734">
    <property type="entry name" value="LYSM DOMAIN-CONTAINING GPI-ANCHORED PROTEIN 2"/>
    <property type="match status" value="1"/>
</dbReference>
<dbReference type="KEGG" id="tum:CBW65_05070"/>
<feature type="domain" description="LysM" evidence="2">
    <location>
        <begin position="213"/>
        <end position="256"/>
    </location>
</feature>
<dbReference type="SUPFAM" id="SSF54106">
    <property type="entry name" value="LysM domain"/>
    <property type="match status" value="3"/>
</dbReference>
<dbReference type="Gene3D" id="2.70.70.10">
    <property type="entry name" value="Glucose Permease (Domain IIA)"/>
    <property type="match status" value="1"/>
</dbReference>